<evidence type="ECO:0000256" key="2">
    <source>
        <dbReference type="ARBA" id="ARBA00009441"/>
    </source>
</evidence>
<proteinExistence type="inferred from homology"/>
<keyword evidence="10" id="KW-0175">Coiled coil</keyword>
<protein>
    <recommendedName>
        <fullName evidence="3 9">DNA repair protein RecN</fullName>
    </recommendedName>
    <alternativeName>
        <fullName evidence="8 9">Recombination protein N</fullName>
    </alternativeName>
</protein>
<dbReference type="Pfam" id="PF02463">
    <property type="entry name" value="SMC_N"/>
    <property type="match status" value="1"/>
</dbReference>
<sequence length="561" mass="63078">MLVSLHVKNLALIQETEVFFGPHLNILTGETGAGKSIIIGSVGLALGGRGDRDLIRTGADYALIELVFQLEKEGQIEKVKKLDIPIEEDGLVILQRRIMPQRSISKVNGETVNARLLKELSGVLIDIHGQHDSQQLLQTKKHLEILDDFAGEEFSRIKREIKEKYQFYRKIQEKLAETDLDEREKERQLSLARFEVEEIENASLKAGEDEELEKQYQKMSNSRKIAENLGIVHILTGYDQEGSAGEAVGRALRELNSVSAYDSVLDEMAVMLTDIDGLLNDFNRSVSDYLSDLEFDQNDFLQVEERLNTINRLKDKYGSTIEEILLYKENREEELQRLIDADAYRDKLNAQLRDARGALELVCTRATEIRKKAGKKLAKLFIEALQDLNFNQVDFAVEVERKDSIGPDGWDEVSFMISTNPGEPRRPLANVASGGELSRIMLALKTITAGQEDKDTFIFDEIDTGISGKTAWKVSRKLAVLGKSRQVICITHLPQIAAMADNHFIIEKKSMEDSTSTAIMEIGGTDILNELARMLGSDTITENSLANARELKEMAANTKQY</sequence>
<dbReference type="InterPro" id="IPR004604">
    <property type="entry name" value="DNA_recomb/repair_RecN"/>
</dbReference>
<evidence type="ECO:0000256" key="3">
    <source>
        <dbReference type="ARBA" id="ARBA00021315"/>
    </source>
</evidence>
<reference evidence="12 13" key="1">
    <citation type="submission" date="2016-08" db="EMBL/GenBank/DDBJ databases">
        <title>Characterization of Isolates of Eisenbergiella tayi Derived from Blood Cultures, Using Whole Genome Sequencing.</title>
        <authorList>
            <person name="Bernier A.-M."/>
            <person name="Burdz T."/>
            <person name="Wiebe D."/>
            <person name="Bernard K."/>
        </authorList>
    </citation>
    <scope>NUCLEOTIDE SEQUENCE [LARGE SCALE GENOMIC DNA]</scope>
    <source>
        <strain evidence="12 13">NML120146</strain>
    </source>
</reference>
<feature type="coiled-coil region" evidence="10">
    <location>
        <begin position="168"/>
        <end position="229"/>
    </location>
</feature>
<dbReference type="InterPro" id="IPR003395">
    <property type="entry name" value="RecF/RecN/SMC_N"/>
</dbReference>
<dbReference type="SUPFAM" id="SSF52540">
    <property type="entry name" value="P-loop containing nucleoside triphosphate hydrolases"/>
    <property type="match status" value="1"/>
</dbReference>
<evidence type="ECO:0000259" key="11">
    <source>
        <dbReference type="Pfam" id="PF02463"/>
    </source>
</evidence>
<evidence type="ECO:0000256" key="8">
    <source>
        <dbReference type="ARBA" id="ARBA00033408"/>
    </source>
</evidence>
<dbReference type="PIRSF" id="PIRSF003128">
    <property type="entry name" value="RecN"/>
    <property type="match status" value="1"/>
</dbReference>
<keyword evidence="4" id="KW-0547">Nucleotide-binding</keyword>
<evidence type="ECO:0000313" key="13">
    <source>
        <dbReference type="Proteomes" id="UP000094869"/>
    </source>
</evidence>
<evidence type="ECO:0000256" key="6">
    <source>
        <dbReference type="ARBA" id="ARBA00022840"/>
    </source>
</evidence>
<name>A0ABX3AJN5_9FIRM</name>
<gene>
    <name evidence="12" type="ORF">BEI63_13585</name>
</gene>
<dbReference type="CDD" id="cd03241">
    <property type="entry name" value="ABC_RecN"/>
    <property type="match status" value="2"/>
</dbReference>
<comment type="similarity">
    <text evidence="2 9">Belongs to the RecN family.</text>
</comment>
<comment type="caution">
    <text evidence="12">The sequence shown here is derived from an EMBL/GenBank/DDBJ whole genome shotgun (WGS) entry which is preliminary data.</text>
</comment>
<dbReference type="Proteomes" id="UP000094869">
    <property type="component" value="Unassembled WGS sequence"/>
</dbReference>
<keyword evidence="5 9" id="KW-0227">DNA damage</keyword>
<evidence type="ECO:0000256" key="7">
    <source>
        <dbReference type="ARBA" id="ARBA00023204"/>
    </source>
</evidence>
<accession>A0ABX3AJN5</accession>
<evidence type="ECO:0000256" key="4">
    <source>
        <dbReference type="ARBA" id="ARBA00022741"/>
    </source>
</evidence>
<keyword evidence="13" id="KW-1185">Reference proteome</keyword>
<dbReference type="EMBL" id="MEHD01000023">
    <property type="protein sequence ID" value="ODR56530.1"/>
    <property type="molecule type" value="Genomic_DNA"/>
</dbReference>
<evidence type="ECO:0000313" key="12">
    <source>
        <dbReference type="EMBL" id="ODR56530.1"/>
    </source>
</evidence>
<dbReference type="NCBIfam" id="TIGR00634">
    <property type="entry name" value="recN"/>
    <property type="match status" value="1"/>
</dbReference>
<evidence type="ECO:0000256" key="10">
    <source>
        <dbReference type="SAM" id="Coils"/>
    </source>
</evidence>
<dbReference type="RefSeq" id="WP_069408694.1">
    <property type="nucleotide sequence ID" value="NZ_JAQCZP010000052.1"/>
</dbReference>
<feature type="domain" description="RecF/RecN/SMC N-terminal" evidence="11">
    <location>
        <begin position="5"/>
        <end position="508"/>
    </location>
</feature>
<evidence type="ECO:0000256" key="5">
    <source>
        <dbReference type="ARBA" id="ARBA00022763"/>
    </source>
</evidence>
<comment type="function">
    <text evidence="1 9">May be involved in recombinational repair of damaged DNA.</text>
</comment>
<keyword evidence="7 9" id="KW-0234">DNA repair</keyword>
<dbReference type="Gene3D" id="3.40.50.300">
    <property type="entry name" value="P-loop containing nucleotide triphosphate hydrolases"/>
    <property type="match status" value="2"/>
</dbReference>
<dbReference type="PANTHER" id="PTHR11059">
    <property type="entry name" value="DNA REPAIR PROTEIN RECN"/>
    <property type="match status" value="1"/>
</dbReference>
<keyword evidence="6" id="KW-0067">ATP-binding</keyword>
<evidence type="ECO:0000256" key="9">
    <source>
        <dbReference type="PIRNR" id="PIRNR003128"/>
    </source>
</evidence>
<evidence type="ECO:0000256" key="1">
    <source>
        <dbReference type="ARBA" id="ARBA00003618"/>
    </source>
</evidence>
<dbReference type="InterPro" id="IPR027417">
    <property type="entry name" value="P-loop_NTPase"/>
</dbReference>
<organism evidence="12 13">
    <name type="scientific">Eisenbergiella tayi</name>
    <dbReference type="NCBI Taxonomy" id="1432052"/>
    <lineage>
        <taxon>Bacteria</taxon>
        <taxon>Bacillati</taxon>
        <taxon>Bacillota</taxon>
        <taxon>Clostridia</taxon>
        <taxon>Lachnospirales</taxon>
        <taxon>Lachnospiraceae</taxon>
        <taxon>Eisenbergiella</taxon>
    </lineage>
</organism>
<dbReference type="PANTHER" id="PTHR11059:SF0">
    <property type="entry name" value="DNA REPAIR PROTEIN RECN"/>
    <property type="match status" value="1"/>
</dbReference>